<keyword evidence="1" id="KW-1133">Transmembrane helix</keyword>
<dbReference type="AlphaFoldDB" id="A0A2N2F2Y0"/>
<sequence length="272" mass="32110">MLSYPVMYKKEIEEIVNEFVSFKSNMGLKLSIKKAQYIWGKSITKRISDTTLMELEKGTKVGNSKIIKEKIDIVKKNLNILLVFNWVRFVGISGSVAAGFAKEDDDIDIFIVVKDGCAWIYRGILTIRNIFNHVIRTKRDKEDVRDLLCINFIIEESGLELESDIFNFHELMYLIPIYNERYINHIYEKNLWLLTKYQINKELLQSRERKKEGVNFVIKVINFLAYISQIAFMLISGHTPEIKRLFRNYKRGRIEFFPSDYKEKVLRKLISV</sequence>
<comment type="caution">
    <text evidence="2">The sequence shown here is derived from an EMBL/GenBank/DDBJ whole genome shotgun (WGS) entry which is preliminary data.</text>
</comment>
<keyword evidence="1" id="KW-0472">Membrane</keyword>
<dbReference type="SUPFAM" id="SSF81301">
    <property type="entry name" value="Nucleotidyltransferase"/>
    <property type="match status" value="1"/>
</dbReference>
<gene>
    <name evidence="2" type="ORF">CVU76_00540</name>
</gene>
<organism evidence="2 3">
    <name type="scientific">Candidatus Dojkabacteria bacterium HGW-Dojkabacteria-1</name>
    <dbReference type="NCBI Taxonomy" id="2013761"/>
    <lineage>
        <taxon>Bacteria</taxon>
        <taxon>Candidatus Dojkabacteria</taxon>
    </lineage>
</organism>
<keyword evidence="1" id="KW-0812">Transmembrane</keyword>
<evidence type="ECO:0000256" key="1">
    <source>
        <dbReference type="SAM" id="Phobius"/>
    </source>
</evidence>
<feature type="transmembrane region" description="Helical" evidence="1">
    <location>
        <begin position="216"/>
        <end position="235"/>
    </location>
</feature>
<evidence type="ECO:0000313" key="3">
    <source>
        <dbReference type="Proteomes" id="UP000233417"/>
    </source>
</evidence>
<dbReference type="EMBL" id="PHAO01000001">
    <property type="protein sequence ID" value="PKN02517.1"/>
    <property type="molecule type" value="Genomic_DNA"/>
</dbReference>
<accession>A0A2N2F2Y0</accession>
<dbReference type="Proteomes" id="UP000233417">
    <property type="component" value="Unassembled WGS sequence"/>
</dbReference>
<dbReference type="InterPro" id="IPR043519">
    <property type="entry name" value="NT_sf"/>
</dbReference>
<protein>
    <recommendedName>
        <fullName evidence="4">Polymerase nucleotidyl transferase domain-containing protein</fullName>
    </recommendedName>
</protein>
<reference evidence="2 3" key="1">
    <citation type="journal article" date="2017" name="ISME J.">
        <title>Potential for microbial H2 and metal transformations associated with novel bacteria and archaea in deep terrestrial subsurface sediments.</title>
        <authorList>
            <person name="Hernsdorf A.W."/>
            <person name="Amano Y."/>
            <person name="Miyakawa K."/>
            <person name="Ise K."/>
            <person name="Suzuki Y."/>
            <person name="Anantharaman K."/>
            <person name="Probst A."/>
            <person name="Burstein D."/>
            <person name="Thomas B.C."/>
            <person name="Banfield J.F."/>
        </authorList>
    </citation>
    <scope>NUCLEOTIDE SEQUENCE [LARGE SCALE GENOMIC DNA]</scope>
    <source>
        <strain evidence="2">HGW-Dojkabacteria-1</strain>
    </source>
</reference>
<proteinExistence type="predicted"/>
<evidence type="ECO:0008006" key="4">
    <source>
        <dbReference type="Google" id="ProtNLM"/>
    </source>
</evidence>
<evidence type="ECO:0000313" key="2">
    <source>
        <dbReference type="EMBL" id="PKN02517.1"/>
    </source>
</evidence>
<name>A0A2N2F2Y0_9BACT</name>